<name>A0A6H5HHJ0_9HEMI</name>
<dbReference type="OrthoDB" id="6285980at2759"/>
<sequence>MGEIVIFFDRFPAIFRIILMQYRCTGMTYDNVHLTNARLLNSGWSRPPLMHTGGPSFARGARDPALRYSRRPFGNHDVPTHLWVHTRTYPMSIDVFVNIHNIHVKLPSPYVTANFLIRVRQWAREVKRQNAAFSPLAAVPVHRIPLASHIGLSDGRGFGGRPRGSDNDKTEELALYSSDPRGCVWIQQRLTFIPYTLLVSMGSGGRSHPETQEHSELYDESLLPRGCSSCTGQRFLDPVVVSINHSLVPLASVALNENIVFTLRHASISGRTLKRHLDQIRPTSVKKVRFGDEPPPPENPNASTPLQVPTVQLPTPAPMIFPDPRPPTTTPIPPPPAPPELRRSTRRSTAARGCVFFVRVSCLVLKQSDGDEEVERNIAKRAGRAFLDNRTGDKAKTRCGGELPRKRIIKGEKNKGAKLVIWCVQGYLICRQPGSAVQAAVDPHQSNRTAADRQSLSISVVKMNTTSCLGTIQKTLFGKVDYEFPFPNISNLYRPLGFKSIVTGRVQRLFIKEISPRLVRELNIKEHTLRPDYPSNRHSSSGPAHPMQLFQNKRCKPIASATSMRLEQNCCPHMACGISCVNSVLAGRCNRDKPPCKYFHPPQHLKDQLLINGRNHLALKNAVMQQMGLTPGQPVVPGQVPTAVAATTTYLAGVPQIGSTFSPYFSPGPIMPLTVAPDPTGSLSMVQQSVVAQQKMPRTDRLEFPGMVPYKRAAGDKSGVPMYQPASATYQQLLHQPFVPVS</sequence>
<gene>
    <name evidence="7" type="ORF">NTEN_LOCUS21103</name>
</gene>
<protein>
    <recommendedName>
        <fullName evidence="6">Muscleblind-like CCCH zinc finger domain-containing protein</fullName>
    </recommendedName>
</protein>
<dbReference type="Proteomes" id="UP000479000">
    <property type="component" value="Unassembled WGS sequence"/>
</dbReference>
<keyword evidence="4" id="KW-0862">Zinc</keyword>
<keyword evidence="3" id="KW-0863">Zinc-finger</keyword>
<feature type="region of interest" description="Disordered" evidence="5">
    <location>
        <begin position="287"/>
        <end position="307"/>
    </location>
</feature>
<keyword evidence="2" id="KW-0677">Repeat</keyword>
<dbReference type="Pfam" id="PF22628">
    <property type="entry name" value="zf-CCCH_10"/>
    <property type="match status" value="1"/>
</dbReference>
<dbReference type="Gene3D" id="3.30.1370.210">
    <property type="match status" value="1"/>
</dbReference>
<evidence type="ECO:0000313" key="7">
    <source>
        <dbReference type="EMBL" id="CAB0016987.1"/>
    </source>
</evidence>
<dbReference type="GO" id="GO:0005654">
    <property type="term" value="C:nucleoplasm"/>
    <property type="evidence" value="ECO:0007669"/>
    <property type="project" value="TreeGrafter"/>
</dbReference>
<evidence type="ECO:0000313" key="8">
    <source>
        <dbReference type="Proteomes" id="UP000479000"/>
    </source>
</evidence>
<dbReference type="AlphaFoldDB" id="A0A6H5HHJ0"/>
<dbReference type="InterPro" id="IPR054429">
    <property type="entry name" value="Znf-CCCH_Muscleblind-like"/>
</dbReference>
<feature type="domain" description="Muscleblind-like CCCH zinc finger" evidence="6">
    <location>
        <begin position="585"/>
        <end position="616"/>
    </location>
</feature>
<feature type="region of interest" description="Disordered" evidence="5">
    <location>
        <begin position="321"/>
        <end position="346"/>
    </location>
</feature>
<reference evidence="7 8" key="1">
    <citation type="submission" date="2020-02" db="EMBL/GenBank/DDBJ databases">
        <authorList>
            <person name="Ferguson B K."/>
        </authorList>
    </citation>
    <scope>NUCLEOTIDE SEQUENCE [LARGE SCALE GENOMIC DNA]</scope>
</reference>
<evidence type="ECO:0000259" key="6">
    <source>
        <dbReference type="Pfam" id="PF22628"/>
    </source>
</evidence>
<keyword evidence="8" id="KW-1185">Reference proteome</keyword>
<evidence type="ECO:0000256" key="4">
    <source>
        <dbReference type="ARBA" id="ARBA00022833"/>
    </source>
</evidence>
<feature type="compositionally biased region" description="Pro residues" evidence="5">
    <location>
        <begin position="321"/>
        <end position="339"/>
    </location>
</feature>
<dbReference type="PANTHER" id="PTHR12675">
    <property type="entry name" value="MUSCLEBLIND-LIKE PROTEIN"/>
    <property type="match status" value="1"/>
</dbReference>
<keyword evidence="1" id="KW-0479">Metal-binding</keyword>
<dbReference type="GO" id="GO:0008270">
    <property type="term" value="F:zinc ion binding"/>
    <property type="evidence" value="ECO:0007669"/>
    <property type="project" value="UniProtKB-KW"/>
</dbReference>
<accession>A0A6H5HHJ0</accession>
<dbReference type="PANTHER" id="PTHR12675:SF12">
    <property type="entry name" value="PROTEIN MUSCLEBLIND"/>
    <property type="match status" value="1"/>
</dbReference>
<organism evidence="7 8">
    <name type="scientific">Nesidiocoris tenuis</name>
    <dbReference type="NCBI Taxonomy" id="355587"/>
    <lineage>
        <taxon>Eukaryota</taxon>
        <taxon>Metazoa</taxon>
        <taxon>Ecdysozoa</taxon>
        <taxon>Arthropoda</taxon>
        <taxon>Hexapoda</taxon>
        <taxon>Insecta</taxon>
        <taxon>Pterygota</taxon>
        <taxon>Neoptera</taxon>
        <taxon>Paraneoptera</taxon>
        <taxon>Hemiptera</taxon>
        <taxon>Heteroptera</taxon>
        <taxon>Panheteroptera</taxon>
        <taxon>Cimicomorpha</taxon>
        <taxon>Miridae</taxon>
        <taxon>Dicyphina</taxon>
        <taxon>Nesidiocoris</taxon>
    </lineage>
</organism>
<evidence type="ECO:0000256" key="5">
    <source>
        <dbReference type="SAM" id="MobiDB-lite"/>
    </source>
</evidence>
<dbReference type="GO" id="GO:0005737">
    <property type="term" value="C:cytoplasm"/>
    <property type="evidence" value="ECO:0007669"/>
    <property type="project" value="TreeGrafter"/>
</dbReference>
<feature type="non-terminal residue" evidence="7">
    <location>
        <position position="742"/>
    </location>
</feature>
<dbReference type="GO" id="GO:0003723">
    <property type="term" value="F:RNA binding"/>
    <property type="evidence" value="ECO:0007669"/>
    <property type="project" value="TreeGrafter"/>
</dbReference>
<dbReference type="EMBL" id="CADCXU010030640">
    <property type="protein sequence ID" value="CAB0016987.1"/>
    <property type="molecule type" value="Genomic_DNA"/>
</dbReference>
<proteinExistence type="predicted"/>
<evidence type="ECO:0000256" key="1">
    <source>
        <dbReference type="ARBA" id="ARBA00022723"/>
    </source>
</evidence>
<evidence type="ECO:0000256" key="3">
    <source>
        <dbReference type="ARBA" id="ARBA00022771"/>
    </source>
</evidence>
<dbReference type="GO" id="GO:0043484">
    <property type="term" value="P:regulation of RNA splicing"/>
    <property type="evidence" value="ECO:0007669"/>
    <property type="project" value="TreeGrafter"/>
</dbReference>
<evidence type="ECO:0000256" key="2">
    <source>
        <dbReference type="ARBA" id="ARBA00022737"/>
    </source>
</evidence>